<evidence type="ECO:0000313" key="1">
    <source>
        <dbReference type="EMBL" id="KAG6512642.1"/>
    </source>
</evidence>
<proteinExistence type="predicted"/>
<evidence type="ECO:0000313" key="2">
    <source>
        <dbReference type="Proteomes" id="UP000734854"/>
    </source>
</evidence>
<comment type="caution">
    <text evidence="1">The sequence shown here is derived from an EMBL/GenBank/DDBJ whole genome shotgun (WGS) entry which is preliminary data.</text>
</comment>
<keyword evidence="2" id="KW-1185">Reference proteome</keyword>
<organism evidence="1 2">
    <name type="scientific">Zingiber officinale</name>
    <name type="common">Ginger</name>
    <name type="synonym">Amomum zingiber</name>
    <dbReference type="NCBI Taxonomy" id="94328"/>
    <lineage>
        <taxon>Eukaryota</taxon>
        <taxon>Viridiplantae</taxon>
        <taxon>Streptophyta</taxon>
        <taxon>Embryophyta</taxon>
        <taxon>Tracheophyta</taxon>
        <taxon>Spermatophyta</taxon>
        <taxon>Magnoliopsida</taxon>
        <taxon>Liliopsida</taxon>
        <taxon>Zingiberales</taxon>
        <taxon>Zingiberaceae</taxon>
        <taxon>Zingiber</taxon>
    </lineage>
</organism>
<protein>
    <submittedName>
        <fullName evidence="1">Uncharacterized protein</fullName>
    </submittedName>
</protein>
<dbReference type="Proteomes" id="UP000734854">
    <property type="component" value="Unassembled WGS sequence"/>
</dbReference>
<reference evidence="1 2" key="1">
    <citation type="submission" date="2020-08" db="EMBL/GenBank/DDBJ databases">
        <title>Plant Genome Project.</title>
        <authorList>
            <person name="Zhang R.-G."/>
        </authorList>
    </citation>
    <scope>NUCLEOTIDE SEQUENCE [LARGE SCALE GENOMIC DNA]</scope>
    <source>
        <tissue evidence="1">Rhizome</tissue>
    </source>
</reference>
<gene>
    <name evidence="1" type="ORF">ZIOFF_030767</name>
</gene>
<name>A0A8J5GPX2_ZINOF</name>
<accession>A0A8J5GPX2</accession>
<sequence>MPSGRMHRLCFTPSHDFIALVNTKCQSAHLVLDYDLASLAPRTSPSIRPVFVQRLRFFGTMDKSICPPSPWLHFFGHVPKSVCTPSAQPTTPFLWYHRQVHLSAPLAPRISPSARTSDKSICMFPCCLACPAHMPCSPDCQVYHMHDLGFGSTSCTTVSATLAYLVHKSCPDHCQVFLMLDGLLSPPLVNLDLGSVLHTANLLLGMTCAHAMSVGLPSPSPVDLGLHCQSIAWHGLRSCHACWFVKSSSCGLGLG</sequence>
<dbReference type="EMBL" id="JACMSC010000008">
    <property type="protein sequence ID" value="KAG6512642.1"/>
    <property type="molecule type" value="Genomic_DNA"/>
</dbReference>
<dbReference type="AlphaFoldDB" id="A0A8J5GPX2"/>